<organism evidence="1 2">
    <name type="scientific">Candidatus Coprosoma intestinipullorum</name>
    <dbReference type="NCBI Taxonomy" id="2840752"/>
    <lineage>
        <taxon>Bacteria</taxon>
        <taxon>Bacillati</taxon>
        <taxon>Bacillota</taxon>
        <taxon>Bacillota incertae sedis</taxon>
        <taxon>Candidatus Coprosoma</taxon>
    </lineage>
</organism>
<evidence type="ECO:0000313" key="1">
    <source>
        <dbReference type="EMBL" id="HIQ91420.1"/>
    </source>
</evidence>
<protein>
    <recommendedName>
        <fullName evidence="3">ASCH domain-containing protein</fullName>
    </recommendedName>
</protein>
<comment type="caution">
    <text evidence="1">The sequence shown here is derived from an EMBL/GenBank/DDBJ whole genome shotgun (WGS) entry which is preliminary data.</text>
</comment>
<dbReference type="EMBL" id="DVFV01000124">
    <property type="protein sequence ID" value="HIQ91420.1"/>
    <property type="molecule type" value="Genomic_DNA"/>
</dbReference>
<sequence>MKRKIFLSFRPEFFRPILYNMKMYEYRKRFCDEPTTAYLYLSAPVQEVIGIMELGKPIHTAEKIDDYNKGSIIYDRIKNCLKNGEKFAIPIESLQLFKQPISINKIKEIDSHFNVPQCYLNIQNFPAVYEYLEEQELYNKEYINSHSKLYEDNFCMTCKEMEMTEEFKLKDIEYTKNKKYDIIKAGYITRRSK</sequence>
<dbReference type="InterPro" id="IPR015947">
    <property type="entry name" value="PUA-like_sf"/>
</dbReference>
<accession>A0A9D0ZU47</accession>
<gene>
    <name evidence="1" type="ORF">IAB27_07365</name>
</gene>
<reference evidence="1" key="2">
    <citation type="journal article" date="2021" name="PeerJ">
        <title>Extensive microbial diversity within the chicken gut microbiome revealed by metagenomics and culture.</title>
        <authorList>
            <person name="Gilroy R."/>
            <person name="Ravi A."/>
            <person name="Getino M."/>
            <person name="Pursley I."/>
            <person name="Horton D.L."/>
            <person name="Alikhan N.F."/>
            <person name="Baker D."/>
            <person name="Gharbi K."/>
            <person name="Hall N."/>
            <person name="Watson M."/>
            <person name="Adriaenssens E.M."/>
            <person name="Foster-Nyarko E."/>
            <person name="Jarju S."/>
            <person name="Secka A."/>
            <person name="Antonio M."/>
            <person name="Oren A."/>
            <person name="Chaudhuri R.R."/>
            <person name="La Ragione R."/>
            <person name="Hildebrand F."/>
            <person name="Pallen M.J."/>
        </authorList>
    </citation>
    <scope>NUCLEOTIDE SEQUENCE</scope>
    <source>
        <strain evidence="1">CHK147-3167</strain>
    </source>
</reference>
<dbReference type="AlphaFoldDB" id="A0A9D0ZU47"/>
<dbReference type="SUPFAM" id="SSF88697">
    <property type="entry name" value="PUA domain-like"/>
    <property type="match status" value="1"/>
</dbReference>
<name>A0A9D0ZU47_9FIRM</name>
<proteinExistence type="predicted"/>
<reference evidence="1" key="1">
    <citation type="submission" date="2020-10" db="EMBL/GenBank/DDBJ databases">
        <authorList>
            <person name="Gilroy R."/>
        </authorList>
    </citation>
    <scope>NUCLEOTIDE SEQUENCE</scope>
    <source>
        <strain evidence="1">CHK147-3167</strain>
    </source>
</reference>
<dbReference type="Proteomes" id="UP000886786">
    <property type="component" value="Unassembled WGS sequence"/>
</dbReference>
<evidence type="ECO:0000313" key="2">
    <source>
        <dbReference type="Proteomes" id="UP000886786"/>
    </source>
</evidence>
<evidence type="ECO:0008006" key="3">
    <source>
        <dbReference type="Google" id="ProtNLM"/>
    </source>
</evidence>